<gene>
    <name evidence="3" type="ORF">OJ1254_E07.24</name>
    <name evidence="2" type="ORF">P0515E01.9</name>
</gene>
<protein>
    <submittedName>
        <fullName evidence="3">Uncharacterized protein</fullName>
    </submittedName>
</protein>
<feature type="compositionally biased region" description="Low complexity" evidence="1">
    <location>
        <begin position="145"/>
        <end position="154"/>
    </location>
</feature>
<evidence type="ECO:0000313" key="2">
    <source>
        <dbReference type="EMBL" id="BAD46020.1"/>
    </source>
</evidence>
<dbReference type="EMBL" id="AP005314">
    <property type="protein sequence ID" value="BAD46020.1"/>
    <property type="molecule type" value="Genomic_DNA"/>
</dbReference>
<dbReference type="EMBL" id="AP005567">
    <property type="protein sequence ID" value="BAD46267.1"/>
    <property type="molecule type" value="Genomic_DNA"/>
</dbReference>
<reference evidence="4" key="3">
    <citation type="journal article" date="2005" name="Nature">
        <title>The map-based sequence of the rice genome.</title>
        <authorList>
            <consortium name="International rice genome sequencing project (IRGSP)"/>
            <person name="Matsumoto T."/>
            <person name="Wu J."/>
            <person name="Kanamori H."/>
            <person name="Katayose Y."/>
            <person name="Fujisawa M."/>
            <person name="Namiki N."/>
            <person name="Mizuno H."/>
            <person name="Yamamoto K."/>
            <person name="Antonio B.A."/>
            <person name="Baba T."/>
            <person name="Sakata K."/>
            <person name="Nagamura Y."/>
            <person name="Aoki H."/>
            <person name="Arikawa K."/>
            <person name="Arita K."/>
            <person name="Bito T."/>
            <person name="Chiden Y."/>
            <person name="Fujitsuka N."/>
            <person name="Fukunaka R."/>
            <person name="Hamada M."/>
            <person name="Harada C."/>
            <person name="Hayashi A."/>
            <person name="Hijishita S."/>
            <person name="Honda M."/>
            <person name="Hosokawa S."/>
            <person name="Ichikawa Y."/>
            <person name="Idonuma A."/>
            <person name="Iijima M."/>
            <person name="Ikeda M."/>
            <person name="Ikeno M."/>
            <person name="Ito K."/>
            <person name="Ito S."/>
            <person name="Ito T."/>
            <person name="Ito Y."/>
            <person name="Ito Y."/>
            <person name="Iwabuchi A."/>
            <person name="Kamiya K."/>
            <person name="Karasawa W."/>
            <person name="Kurita K."/>
            <person name="Katagiri S."/>
            <person name="Kikuta A."/>
            <person name="Kobayashi H."/>
            <person name="Kobayashi N."/>
            <person name="Machita K."/>
            <person name="Maehara T."/>
            <person name="Masukawa M."/>
            <person name="Mizubayashi T."/>
            <person name="Mukai Y."/>
            <person name="Nagasaki H."/>
            <person name="Nagata Y."/>
            <person name="Naito S."/>
            <person name="Nakashima M."/>
            <person name="Nakama Y."/>
            <person name="Nakamichi Y."/>
            <person name="Nakamura M."/>
            <person name="Meguro A."/>
            <person name="Negishi M."/>
            <person name="Ohta I."/>
            <person name="Ohta T."/>
            <person name="Okamoto M."/>
            <person name="Ono N."/>
            <person name="Saji S."/>
            <person name="Sakaguchi M."/>
            <person name="Sakai K."/>
            <person name="Shibata M."/>
            <person name="Shimokawa T."/>
            <person name="Song J."/>
            <person name="Takazaki Y."/>
            <person name="Terasawa K."/>
            <person name="Tsugane M."/>
            <person name="Tsuji K."/>
            <person name="Ueda S."/>
            <person name="Waki K."/>
            <person name="Yamagata H."/>
            <person name="Yamamoto M."/>
            <person name="Yamamoto S."/>
            <person name="Yamane H."/>
            <person name="Yoshiki S."/>
            <person name="Yoshihara R."/>
            <person name="Yukawa K."/>
            <person name="Zhong H."/>
            <person name="Yano M."/>
            <person name="Yuan Q."/>
            <person name="Ouyang S."/>
            <person name="Liu J."/>
            <person name="Jones K.M."/>
            <person name="Gansberger K."/>
            <person name="Moffat K."/>
            <person name="Hill J."/>
            <person name="Bera J."/>
            <person name="Fadrosh D."/>
            <person name="Jin S."/>
            <person name="Johri S."/>
            <person name="Kim M."/>
            <person name="Overton L."/>
            <person name="Reardon M."/>
            <person name="Tsitrin T."/>
            <person name="Vuong H."/>
            <person name="Weaver B."/>
            <person name="Ciecko A."/>
            <person name="Tallon L."/>
            <person name="Jackson J."/>
            <person name="Pai G."/>
            <person name="Aken S.V."/>
            <person name="Utterback T."/>
            <person name="Reidmuller S."/>
            <person name="Feldblyum T."/>
            <person name="Hsiao J."/>
            <person name="Zismann V."/>
            <person name="Iobst S."/>
            <person name="de Vazeille A.R."/>
            <person name="Buell C.R."/>
            <person name="Ying K."/>
            <person name="Li Y."/>
            <person name="Lu T."/>
            <person name="Huang Y."/>
            <person name="Zhao Q."/>
            <person name="Feng Q."/>
            <person name="Zhang L."/>
            <person name="Zhu J."/>
            <person name="Weng Q."/>
            <person name="Mu J."/>
            <person name="Lu Y."/>
            <person name="Fan D."/>
            <person name="Liu Y."/>
            <person name="Guan J."/>
            <person name="Zhang Y."/>
            <person name="Yu S."/>
            <person name="Liu X."/>
            <person name="Zhang Y."/>
            <person name="Hong G."/>
            <person name="Han B."/>
            <person name="Choisne N."/>
            <person name="Demange N."/>
            <person name="Orjeda G."/>
            <person name="Samain S."/>
            <person name="Cattolico L."/>
            <person name="Pelletier E."/>
            <person name="Couloux A."/>
            <person name="Segurens B."/>
            <person name="Wincker P."/>
            <person name="D'Hont A."/>
            <person name="Scarpelli C."/>
            <person name="Weissenbach J."/>
            <person name="Salanoubat M."/>
            <person name="Quetier F."/>
            <person name="Yu Y."/>
            <person name="Kim H.R."/>
            <person name="Rambo T."/>
            <person name="Currie J."/>
            <person name="Collura K."/>
            <person name="Luo M."/>
            <person name="Yang T."/>
            <person name="Ammiraju J.S.S."/>
            <person name="Engler F."/>
            <person name="Soderlund C."/>
            <person name="Wing R.A."/>
            <person name="Palmer L.E."/>
            <person name="de la Bastide M."/>
            <person name="Spiegel L."/>
            <person name="Nascimento L."/>
            <person name="Zutavern T."/>
            <person name="O'Shaughnessy A."/>
            <person name="Dike S."/>
            <person name="Dedhia N."/>
            <person name="Preston R."/>
            <person name="Balija V."/>
            <person name="McCombie W.R."/>
            <person name="Chow T."/>
            <person name="Chen H."/>
            <person name="Chung M."/>
            <person name="Chen C."/>
            <person name="Shaw J."/>
            <person name="Wu H."/>
            <person name="Hsiao K."/>
            <person name="Chao Y."/>
            <person name="Chu M."/>
            <person name="Cheng C."/>
            <person name="Hour A."/>
            <person name="Lee P."/>
            <person name="Lin S."/>
            <person name="Lin Y."/>
            <person name="Liou J."/>
            <person name="Liu S."/>
            <person name="Hsing Y."/>
            <person name="Raghuvanshi S."/>
            <person name="Mohanty A."/>
            <person name="Bharti A.K."/>
            <person name="Gaur A."/>
            <person name="Gupta V."/>
            <person name="Kumar D."/>
            <person name="Ravi V."/>
            <person name="Vij S."/>
            <person name="Kapur A."/>
            <person name="Khurana P."/>
            <person name="Khurana P."/>
            <person name="Khurana J.P."/>
            <person name="Tyagi A.K."/>
            <person name="Gaikwad K."/>
            <person name="Singh A."/>
            <person name="Dalal V."/>
            <person name="Srivastava S."/>
            <person name="Dixit A."/>
            <person name="Pal A.K."/>
            <person name="Ghazi I.A."/>
            <person name="Yadav M."/>
            <person name="Pandit A."/>
            <person name="Bhargava A."/>
            <person name="Sureshbabu K."/>
            <person name="Batra K."/>
            <person name="Sharma T.R."/>
            <person name="Mohapatra T."/>
            <person name="Singh N.K."/>
            <person name="Messing J."/>
            <person name="Nelson A.B."/>
            <person name="Fuks G."/>
            <person name="Kavchok S."/>
            <person name="Keizer G."/>
            <person name="Linton E."/>
            <person name="Llaca V."/>
            <person name="Song R."/>
            <person name="Tanyolac B."/>
            <person name="Young S."/>
            <person name="Ho-Il K."/>
            <person name="Hahn J.H."/>
            <person name="Sangsakoo G."/>
            <person name="Vanavichit A."/>
            <person name="de Mattos Luiz.A.T."/>
            <person name="Zimmer P.D."/>
            <person name="Malone G."/>
            <person name="Dellagostin O."/>
            <person name="de Oliveira A.C."/>
            <person name="Bevan M."/>
            <person name="Bancroft I."/>
            <person name="Minx P."/>
            <person name="Cordum H."/>
            <person name="Wilson R."/>
            <person name="Cheng Z."/>
            <person name="Jin W."/>
            <person name="Jiang J."/>
            <person name="Leong S.A."/>
            <person name="Iwama H."/>
            <person name="Gojobori T."/>
            <person name="Itoh T."/>
            <person name="Niimura Y."/>
            <person name="Fujii Y."/>
            <person name="Habara T."/>
            <person name="Sakai H."/>
            <person name="Sato Y."/>
            <person name="Wilson G."/>
            <person name="Kumar K."/>
            <person name="McCouch S."/>
            <person name="Juretic N."/>
            <person name="Hoen D."/>
            <person name="Wright S."/>
            <person name="Bruskiewich R."/>
            <person name="Bureau T."/>
            <person name="Miyao A."/>
            <person name="Hirochika H."/>
            <person name="Nishikawa T."/>
            <person name="Kadowaki K."/>
            <person name="Sugiura M."/>
            <person name="Burr B."/>
            <person name="Sasaki T."/>
        </authorList>
    </citation>
    <scope>NUCLEOTIDE SEQUENCE [LARGE SCALE GENOMIC DNA]</scope>
    <source>
        <strain evidence="4">cv. Nipponbare</strain>
    </source>
</reference>
<feature type="region of interest" description="Disordered" evidence="1">
    <location>
        <begin position="1"/>
        <end position="172"/>
    </location>
</feature>
<name>Q652K0_ORYSJ</name>
<sequence length="172" mass="18314">MLTGSGHAAGESINRAPVAVGAEPDRARIPHAKRGSDRDMPPAGGRGQRAGQAGDRERGQTVPSKHHGNEAHTPEETVADGGDGSTRRHRCTNHHRRWLPCLSTTPIGDVGEPPREHEAEMGDKHDVRWKQSKGREERDGASPCAGRLPPLAAAGEGGGGREGMGIERVERD</sequence>
<evidence type="ECO:0000313" key="3">
    <source>
        <dbReference type="EMBL" id="BAD46267.1"/>
    </source>
</evidence>
<evidence type="ECO:0000313" key="4">
    <source>
        <dbReference type="Proteomes" id="UP000000763"/>
    </source>
</evidence>
<feature type="compositionally biased region" description="Basic and acidic residues" evidence="1">
    <location>
        <begin position="112"/>
        <end position="140"/>
    </location>
</feature>
<reference evidence="2" key="1">
    <citation type="submission" date="2002-05" db="EMBL/GenBank/DDBJ databases">
        <title>Oryza sativa nipponbare(GA3) genomic DNA, chromosome 9, PAC clone:P0515E01.</title>
        <authorList>
            <person name="Sasaki T."/>
            <person name="Matsumoto T."/>
            <person name="Katayose Y."/>
        </authorList>
    </citation>
    <scope>NUCLEOTIDE SEQUENCE</scope>
</reference>
<feature type="compositionally biased region" description="Basic residues" evidence="1">
    <location>
        <begin position="87"/>
        <end position="98"/>
    </location>
</feature>
<accession>Q652K0</accession>
<reference evidence="4" key="4">
    <citation type="journal article" date="2008" name="Nucleic Acids Res.">
        <title>The rice annotation project database (RAP-DB): 2008 update.</title>
        <authorList>
            <consortium name="The rice annotation project (RAP)"/>
        </authorList>
    </citation>
    <scope>GENOME REANNOTATION</scope>
    <source>
        <strain evidence="4">cv. Nipponbare</strain>
    </source>
</reference>
<organism evidence="3 4">
    <name type="scientific">Oryza sativa subsp. japonica</name>
    <name type="common">Rice</name>
    <dbReference type="NCBI Taxonomy" id="39947"/>
    <lineage>
        <taxon>Eukaryota</taxon>
        <taxon>Viridiplantae</taxon>
        <taxon>Streptophyta</taxon>
        <taxon>Embryophyta</taxon>
        <taxon>Tracheophyta</taxon>
        <taxon>Spermatophyta</taxon>
        <taxon>Magnoliopsida</taxon>
        <taxon>Liliopsida</taxon>
        <taxon>Poales</taxon>
        <taxon>Poaceae</taxon>
        <taxon>BOP clade</taxon>
        <taxon>Oryzoideae</taxon>
        <taxon>Oryzeae</taxon>
        <taxon>Oryzinae</taxon>
        <taxon>Oryza</taxon>
        <taxon>Oryza sativa</taxon>
    </lineage>
</organism>
<reference evidence="3" key="2">
    <citation type="submission" date="2002-07" db="EMBL/GenBank/DDBJ databases">
        <title>Oryza sativa nipponbare(GA3) genomic DNA, chromosome 9, BAC clone:OJ1254_E07.</title>
        <authorList>
            <person name="Sasaki T."/>
            <person name="Matsumoto T."/>
            <person name="Hattori M."/>
            <person name="Sakaki Y."/>
            <person name="Katayose Y."/>
        </authorList>
    </citation>
    <scope>NUCLEOTIDE SEQUENCE</scope>
</reference>
<dbReference type="Proteomes" id="UP000000763">
    <property type="component" value="Chromosome 9"/>
</dbReference>
<dbReference type="AlphaFoldDB" id="Q652K0"/>
<evidence type="ECO:0000256" key="1">
    <source>
        <dbReference type="SAM" id="MobiDB-lite"/>
    </source>
</evidence>
<proteinExistence type="predicted"/>
<feature type="compositionally biased region" description="Basic and acidic residues" evidence="1">
    <location>
        <begin position="23"/>
        <end position="40"/>
    </location>
</feature>